<feature type="compositionally biased region" description="Acidic residues" evidence="3">
    <location>
        <begin position="364"/>
        <end position="376"/>
    </location>
</feature>
<dbReference type="PANTHER" id="PTHR23113:SF348">
    <property type="entry name" value="GUANYL-NUCLEOTIDE EXCHANGE FACTOR RASGEF, PUTATIVE (AFU_ORTHOLOGUE AFUA_1G04700)-RELATED"/>
    <property type="match status" value="1"/>
</dbReference>
<reference evidence="7" key="1">
    <citation type="journal article" date="2012" name="Science">
        <title>The Paleozoic origin of enzymatic lignin decomposition reconstructed from 31 fungal genomes.</title>
        <authorList>
            <person name="Floudas D."/>
            <person name="Binder M."/>
            <person name="Riley R."/>
            <person name="Barry K."/>
            <person name="Blanchette R.A."/>
            <person name="Henrissat B."/>
            <person name="Martinez A.T."/>
            <person name="Otillar R."/>
            <person name="Spatafora J.W."/>
            <person name="Yadav J.S."/>
            <person name="Aerts A."/>
            <person name="Benoit I."/>
            <person name="Boyd A."/>
            <person name="Carlson A."/>
            <person name="Copeland A."/>
            <person name="Coutinho P.M."/>
            <person name="de Vries R.P."/>
            <person name="Ferreira P."/>
            <person name="Findley K."/>
            <person name="Foster B."/>
            <person name="Gaskell J."/>
            <person name="Glotzer D."/>
            <person name="Gorecki P."/>
            <person name="Heitman J."/>
            <person name="Hesse C."/>
            <person name="Hori C."/>
            <person name="Igarashi K."/>
            <person name="Jurgens J.A."/>
            <person name="Kallen N."/>
            <person name="Kersten P."/>
            <person name="Kohler A."/>
            <person name="Kuees U."/>
            <person name="Kumar T.K.A."/>
            <person name="Kuo A."/>
            <person name="LaButti K."/>
            <person name="Larrondo L.F."/>
            <person name="Lindquist E."/>
            <person name="Ling A."/>
            <person name="Lombard V."/>
            <person name="Lucas S."/>
            <person name="Lundell T."/>
            <person name="Martin R."/>
            <person name="McLaughlin D.J."/>
            <person name="Morgenstern I."/>
            <person name="Morin E."/>
            <person name="Murat C."/>
            <person name="Nagy L.G."/>
            <person name="Nolan M."/>
            <person name="Ohm R.A."/>
            <person name="Patyshakuliyeva A."/>
            <person name="Rokas A."/>
            <person name="Ruiz-Duenas F.J."/>
            <person name="Sabat G."/>
            <person name="Salamov A."/>
            <person name="Samejima M."/>
            <person name="Schmutz J."/>
            <person name="Slot J.C."/>
            <person name="St John F."/>
            <person name="Stenlid J."/>
            <person name="Sun H."/>
            <person name="Sun S."/>
            <person name="Syed K."/>
            <person name="Tsang A."/>
            <person name="Wiebenga A."/>
            <person name="Young D."/>
            <person name="Pisabarro A."/>
            <person name="Eastwood D.C."/>
            <person name="Martin F."/>
            <person name="Cullen D."/>
            <person name="Grigoriev I.V."/>
            <person name="Hibbett D.S."/>
        </authorList>
    </citation>
    <scope>NUCLEOTIDE SEQUENCE [LARGE SCALE GENOMIC DNA]</scope>
    <source>
        <strain evidence="7">TFB10046</strain>
    </source>
</reference>
<dbReference type="InterPro" id="IPR036964">
    <property type="entry name" value="RASGEF_cat_dom_sf"/>
</dbReference>
<dbReference type="OrthoDB" id="28357at2759"/>
<keyword evidence="1 2" id="KW-0344">Guanine-nucleotide releasing factor</keyword>
<evidence type="ECO:0000259" key="5">
    <source>
        <dbReference type="PROSITE" id="PS50212"/>
    </source>
</evidence>
<feature type="compositionally biased region" description="Polar residues" evidence="3">
    <location>
        <begin position="102"/>
        <end position="111"/>
    </location>
</feature>
<dbReference type="PROSITE" id="PS50212">
    <property type="entry name" value="RASGEF_NTER"/>
    <property type="match status" value="1"/>
</dbReference>
<protein>
    <submittedName>
        <fullName evidence="6">Ras GEF</fullName>
    </submittedName>
</protein>
<dbReference type="Proteomes" id="UP000006514">
    <property type="component" value="Unassembled WGS sequence"/>
</dbReference>
<feature type="region of interest" description="Disordered" evidence="3">
    <location>
        <begin position="101"/>
        <end position="221"/>
    </location>
</feature>
<dbReference type="Pfam" id="PF00617">
    <property type="entry name" value="RasGEF"/>
    <property type="match status" value="1"/>
</dbReference>
<keyword evidence="7" id="KW-1185">Reference proteome</keyword>
<dbReference type="eggNOG" id="KOG3417">
    <property type="taxonomic scope" value="Eukaryota"/>
</dbReference>
<dbReference type="InParanoid" id="J0WMP5"/>
<sequence>PVGIPLVDGILVCYDASDHGSFEVVPALLQSYTALGLSVVLLACKSETFPRVVAPKSANDVAQPLNIGLVEVNTETELGKQKMRQCFSWIITATCRARRTDAGTSDLNHNPASPAILRSATGWDNRRRTQSLPSPTGGAQTARSHSGGARRREDPWEEAQTLPDPIEEPGGRDDREKAPNEETLRQSNMHPARDPSSSGGRQRPSGRGVQDGGREAEDRAETPFVTLDELLDKLLFRAVCGDDTTFVRHFFLTFRRFSSPRTVLLVMQKRLRALSCAPSSEVSLAKFAQLKICSALDHWIHAHQTDFATPGAAGALGALLRRLAMHVHTAHYGSDLLPFLEAIPDIPYIDNAWYAPIDAGPQSEGEDNDYDPDEGLGPETETDSHATAPASAECRPTPYALPIASSTATARAASRSRSSARPLPPISLLSAPGLSVEDTVSGAPRASTKQLRLLGQEFALCRPSEVAEEITRQMLVGFLKIKPRQWLHHVATKRRDPDTDPVREFNAFYNYLTIWVASLILAEDKPSSRVKQMERMVEVAKHLRVQHNYSGLRCIVTGINMSTMDGDEVSGLFMRRATRSWKVFSSYNALMSSSKNHKAYRIALRHTEGPGIPDMSVIHTSDLRRAHESNIEFKDGDRAKIHWGKFALIGRLVDNLAMFQMRCKTSTALRFPERHRLRQQLFHPGLVLMDTSVSAHPARIV</sequence>
<dbReference type="PROSITE" id="PS50009">
    <property type="entry name" value="RASGEF_CAT"/>
    <property type="match status" value="1"/>
</dbReference>
<dbReference type="SMART" id="SM00147">
    <property type="entry name" value="RasGEF"/>
    <property type="match status" value="1"/>
</dbReference>
<organism evidence="6 7">
    <name type="scientific">Auricularia subglabra (strain TFB-10046 / SS5)</name>
    <name type="common">White-rot fungus</name>
    <name type="synonym">Auricularia delicata (strain TFB10046)</name>
    <dbReference type="NCBI Taxonomy" id="717982"/>
    <lineage>
        <taxon>Eukaryota</taxon>
        <taxon>Fungi</taxon>
        <taxon>Dikarya</taxon>
        <taxon>Basidiomycota</taxon>
        <taxon>Agaricomycotina</taxon>
        <taxon>Agaricomycetes</taxon>
        <taxon>Auriculariales</taxon>
        <taxon>Auriculariaceae</taxon>
        <taxon>Auricularia</taxon>
    </lineage>
</organism>
<feature type="region of interest" description="Disordered" evidence="3">
    <location>
        <begin position="360"/>
        <end position="397"/>
    </location>
</feature>
<feature type="compositionally biased region" description="Basic and acidic residues" evidence="3">
    <location>
        <begin position="169"/>
        <end position="184"/>
    </location>
</feature>
<dbReference type="CDD" id="cd06224">
    <property type="entry name" value="REM"/>
    <property type="match status" value="1"/>
</dbReference>
<feature type="domain" description="Ras-GEF" evidence="4">
    <location>
        <begin position="462"/>
        <end position="698"/>
    </location>
</feature>
<evidence type="ECO:0000256" key="3">
    <source>
        <dbReference type="SAM" id="MobiDB-lite"/>
    </source>
</evidence>
<dbReference type="EMBL" id="JH688145">
    <property type="protein sequence ID" value="EJD33625.1"/>
    <property type="molecule type" value="Genomic_DNA"/>
</dbReference>
<dbReference type="OMA" id="HIAKWVA"/>
<dbReference type="GO" id="GO:0007265">
    <property type="term" value="P:Ras protein signal transduction"/>
    <property type="evidence" value="ECO:0007669"/>
    <property type="project" value="TreeGrafter"/>
</dbReference>
<name>J0WMP5_AURST</name>
<dbReference type="Gene3D" id="1.10.840.10">
    <property type="entry name" value="Ras guanine-nucleotide exchange factors catalytic domain"/>
    <property type="match status" value="1"/>
</dbReference>
<accession>J0WMP5</accession>
<dbReference type="InterPro" id="IPR023578">
    <property type="entry name" value="Ras_GEF_dom_sf"/>
</dbReference>
<evidence type="ECO:0000313" key="6">
    <source>
        <dbReference type="EMBL" id="EJD33625.1"/>
    </source>
</evidence>
<evidence type="ECO:0000259" key="4">
    <source>
        <dbReference type="PROSITE" id="PS50009"/>
    </source>
</evidence>
<dbReference type="InterPro" id="IPR027417">
    <property type="entry name" value="P-loop_NTPase"/>
</dbReference>
<dbReference type="AlphaFoldDB" id="J0WMP5"/>
<feature type="compositionally biased region" description="Low complexity" evidence="3">
    <location>
        <begin position="194"/>
        <end position="208"/>
    </location>
</feature>
<gene>
    <name evidence="6" type="ORF">AURDEDRAFT_76852</name>
</gene>
<dbReference type="SUPFAM" id="SSF52540">
    <property type="entry name" value="P-loop containing nucleoside triphosphate hydrolases"/>
    <property type="match status" value="1"/>
</dbReference>
<feature type="compositionally biased region" description="Basic and acidic residues" evidence="3">
    <location>
        <begin position="212"/>
        <end position="221"/>
    </location>
</feature>
<dbReference type="GO" id="GO:0005886">
    <property type="term" value="C:plasma membrane"/>
    <property type="evidence" value="ECO:0007669"/>
    <property type="project" value="TreeGrafter"/>
</dbReference>
<dbReference type="InterPro" id="IPR001895">
    <property type="entry name" value="RASGEF_cat_dom"/>
</dbReference>
<dbReference type="GO" id="GO:0005085">
    <property type="term" value="F:guanyl-nucleotide exchange factor activity"/>
    <property type="evidence" value="ECO:0007669"/>
    <property type="project" value="UniProtKB-KW"/>
</dbReference>
<dbReference type="InterPro" id="IPR000651">
    <property type="entry name" value="Ras-like_Gua-exchang_fac_N"/>
</dbReference>
<dbReference type="InterPro" id="IPR008937">
    <property type="entry name" value="Ras-like_GEF"/>
</dbReference>
<feature type="non-terminal residue" evidence="6">
    <location>
        <position position="1"/>
    </location>
</feature>
<feature type="domain" description="N-terminal Ras-GEF" evidence="5">
    <location>
        <begin position="218"/>
        <end position="344"/>
    </location>
</feature>
<dbReference type="SUPFAM" id="SSF48366">
    <property type="entry name" value="Ras GEF"/>
    <property type="match status" value="1"/>
</dbReference>
<dbReference type="Gene3D" id="3.40.50.300">
    <property type="entry name" value="P-loop containing nucleotide triphosphate hydrolases"/>
    <property type="match status" value="1"/>
</dbReference>
<evidence type="ECO:0000313" key="7">
    <source>
        <dbReference type="Proteomes" id="UP000006514"/>
    </source>
</evidence>
<dbReference type="Gene3D" id="1.20.870.10">
    <property type="entry name" value="Son of sevenless (SoS) protein Chain: S domain 1"/>
    <property type="match status" value="1"/>
</dbReference>
<evidence type="ECO:0000256" key="1">
    <source>
        <dbReference type="ARBA" id="ARBA00022658"/>
    </source>
</evidence>
<dbReference type="PANTHER" id="PTHR23113">
    <property type="entry name" value="GUANINE NUCLEOTIDE EXCHANGE FACTOR"/>
    <property type="match status" value="1"/>
</dbReference>
<feature type="compositionally biased region" description="Polar residues" evidence="3">
    <location>
        <begin position="130"/>
        <end position="144"/>
    </location>
</feature>
<dbReference type="KEGG" id="adl:AURDEDRAFT_76852"/>
<dbReference type="Pfam" id="PF00618">
    <property type="entry name" value="RasGEF_N"/>
    <property type="match status" value="1"/>
</dbReference>
<evidence type="ECO:0000256" key="2">
    <source>
        <dbReference type="PROSITE-ProRule" id="PRU00168"/>
    </source>
</evidence>
<proteinExistence type="predicted"/>